<dbReference type="InterPro" id="IPR013783">
    <property type="entry name" value="Ig-like_fold"/>
</dbReference>
<name>A0A0F9J7C7_9ZZZZ</name>
<accession>A0A0F9J7C7</accession>
<proteinExistence type="predicted"/>
<comment type="caution">
    <text evidence="1">The sequence shown here is derived from an EMBL/GenBank/DDBJ whole genome shotgun (WGS) entry which is preliminary data.</text>
</comment>
<organism evidence="1">
    <name type="scientific">marine sediment metagenome</name>
    <dbReference type="NCBI Taxonomy" id="412755"/>
    <lineage>
        <taxon>unclassified sequences</taxon>
        <taxon>metagenomes</taxon>
        <taxon>ecological metagenomes</taxon>
    </lineage>
</organism>
<evidence type="ECO:0008006" key="2">
    <source>
        <dbReference type="Google" id="ProtNLM"/>
    </source>
</evidence>
<evidence type="ECO:0000313" key="1">
    <source>
        <dbReference type="EMBL" id="KKM32868.1"/>
    </source>
</evidence>
<dbReference type="InterPro" id="IPR008964">
    <property type="entry name" value="Invasin/intimin_cell_adhesion"/>
</dbReference>
<dbReference type="AlphaFoldDB" id="A0A0F9J7C7"/>
<dbReference type="EMBL" id="LAZR01012145">
    <property type="protein sequence ID" value="KKM32868.1"/>
    <property type="molecule type" value="Genomic_DNA"/>
</dbReference>
<dbReference type="SUPFAM" id="SSF49373">
    <property type="entry name" value="Invasin/intimin cell-adhesion fragments"/>
    <property type="match status" value="1"/>
</dbReference>
<reference evidence="1" key="1">
    <citation type="journal article" date="2015" name="Nature">
        <title>Complex archaea that bridge the gap between prokaryotes and eukaryotes.</title>
        <authorList>
            <person name="Spang A."/>
            <person name="Saw J.H."/>
            <person name="Jorgensen S.L."/>
            <person name="Zaremba-Niedzwiedzka K."/>
            <person name="Martijn J."/>
            <person name="Lind A.E."/>
            <person name="van Eijk R."/>
            <person name="Schleper C."/>
            <person name="Guy L."/>
            <person name="Ettema T.J."/>
        </authorList>
    </citation>
    <scope>NUCLEOTIDE SEQUENCE</scope>
</reference>
<dbReference type="Gene3D" id="2.60.40.10">
    <property type="entry name" value="Immunoglobulins"/>
    <property type="match status" value="1"/>
</dbReference>
<gene>
    <name evidence="1" type="ORF">LCGC14_1565630</name>
</gene>
<protein>
    <recommendedName>
        <fullName evidence="2">Big-1 domain-containing protein</fullName>
    </recommendedName>
</protein>
<sequence length="432" mass="47539">MPENIKITSANFSRGPDSGFFYYVSSALNALVQVNSTGVVAASFPITRSQLRGPVKELHFDGTFFWTLEDLPSDLGIVIKKWRLSPVVTVAFPSVSPSEFRWQDELTLIHRPNIRYSSSAFSTEHFHRTFQNSALQGASSIILNSTSRLLVGETLHLGPSSFGGFTDVEEDIVVGGISGNEVFFSKSGGLEASYLSLDPVDFMKAIWLFNDHSFSGTEDNKGTVQRFAYPSKNRTLADQGHKYSLVTAADFDNTILSFVRAGQIIDLDIDNPTFDLDSSLEANLREADKKTSIEVFDLISDKDGDLYYKLQQKETSTDGSTTEDFSPLYNFQTISSIGFINSTALEFDQRFTHPFDSGDTIAIQAHVRDQFNFPVSNEDVQFSATVTAGFVGIPGTFSPTQDTTNVSGTASSTYTPSTTQDEISMDIKAEIV</sequence>